<dbReference type="SUPFAM" id="SSF52540">
    <property type="entry name" value="P-loop containing nucleoside triphosphate hydrolases"/>
    <property type="match status" value="1"/>
</dbReference>
<proteinExistence type="predicted"/>
<sequence length="145" mass="16240">MYIRRGEIDDVVEELGVHNFKSLTDSVTASDQQQILHFIAFYHPTIFLPIPSINGFASLSDGKLPRPDFISSIEKKKLEKYRLVQIRGTPASGKTTTLSMLYKYLLRIYPNAIITIMNGNKAADTNNLQDDAISSSRSSLLYLVG</sequence>
<organism evidence="1 2">
    <name type="scientific">Rhodocollybia butyracea</name>
    <dbReference type="NCBI Taxonomy" id="206335"/>
    <lineage>
        <taxon>Eukaryota</taxon>
        <taxon>Fungi</taxon>
        <taxon>Dikarya</taxon>
        <taxon>Basidiomycota</taxon>
        <taxon>Agaricomycotina</taxon>
        <taxon>Agaricomycetes</taxon>
        <taxon>Agaricomycetidae</taxon>
        <taxon>Agaricales</taxon>
        <taxon>Marasmiineae</taxon>
        <taxon>Omphalotaceae</taxon>
        <taxon>Rhodocollybia</taxon>
    </lineage>
</organism>
<dbReference type="Proteomes" id="UP000772434">
    <property type="component" value="Unassembled WGS sequence"/>
</dbReference>
<dbReference type="InterPro" id="IPR027417">
    <property type="entry name" value="P-loop_NTPase"/>
</dbReference>
<dbReference type="OrthoDB" id="3064703at2759"/>
<gene>
    <name evidence="1" type="ORF">BDP27DRAFT_624852</name>
</gene>
<dbReference type="AlphaFoldDB" id="A0A9P5PQM9"/>
<evidence type="ECO:0000313" key="1">
    <source>
        <dbReference type="EMBL" id="KAF9070386.1"/>
    </source>
</evidence>
<evidence type="ECO:0000313" key="2">
    <source>
        <dbReference type="Proteomes" id="UP000772434"/>
    </source>
</evidence>
<reference evidence="1" key="1">
    <citation type="submission" date="2020-11" db="EMBL/GenBank/DDBJ databases">
        <authorList>
            <consortium name="DOE Joint Genome Institute"/>
            <person name="Ahrendt S."/>
            <person name="Riley R."/>
            <person name="Andreopoulos W."/>
            <person name="Labutti K."/>
            <person name="Pangilinan J."/>
            <person name="Ruiz-Duenas F.J."/>
            <person name="Barrasa J.M."/>
            <person name="Sanchez-Garcia M."/>
            <person name="Camarero S."/>
            <person name="Miyauchi S."/>
            <person name="Serrano A."/>
            <person name="Linde D."/>
            <person name="Babiker R."/>
            <person name="Drula E."/>
            <person name="Ayuso-Fernandez I."/>
            <person name="Pacheco R."/>
            <person name="Padilla G."/>
            <person name="Ferreira P."/>
            <person name="Barriuso J."/>
            <person name="Kellner H."/>
            <person name="Castanera R."/>
            <person name="Alfaro M."/>
            <person name="Ramirez L."/>
            <person name="Pisabarro A.G."/>
            <person name="Kuo A."/>
            <person name="Tritt A."/>
            <person name="Lipzen A."/>
            <person name="He G."/>
            <person name="Yan M."/>
            <person name="Ng V."/>
            <person name="Cullen D."/>
            <person name="Martin F."/>
            <person name="Rosso M.-N."/>
            <person name="Henrissat B."/>
            <person name="Hibbett D."/>
            <person name="Martinez A.T."/>
            <person name="Grigoriev I.V."/>
        </authorList>
    </citation>
    <scope>NUCLEOTIDE SEQUENCE</scope>
    <source>
        <strain evidence="1">AH 40177</strain>
    </source>
</reference>
<comment type="caution">
    <text evidence="1">The sequence shown here is derived from an EMBL/GenBank/DDBJ whole genome shotgun (WGS) entry which is preliminary data.</text>
</comment>
<dbReference type="EMBL" id="JADNRY010000041">
    <property type="protein sequence ID" value="KAF9070386.1"/>
    <property type="molecule type" value="Genomic_DNA"/>
</dbReference>
<accession>A0A9P5PQM9</accession>
<keyword evidence="2" id="KW-1185">Reference proteome</keyword>
<protein>
    <submittedName>
        <fullName evidence="1">Uncharacterized protein</fullName>
    </submittedName>
</protein>
<name>A0A9P5PQM9_9AGAR</name>